<feature type="transmembrane region" description="Helical" evidence="1">
    <location>
        <begin position="16"/>
        <end position="37"/>
    </location>
</feature>
<keyword evidence="1" id="KW-0472">Membrane</keyword>
<accession>A0A2P2R3G2</accession>
<protein>
    <submittedName>
        <fullName evidence="2">Uncharacterized protein</fullName>
    </submittedName>
</protein>
<dbReference type="AlphaFoldDB" id="A0A2P2R3G2"/>
<organism evidence="2">
    <name type="scientific">Rhizophora mucronata</name>
    <name type="common">Asiatic mangrove</name>
    <dbReference type="NCBI Taxonomy" id="61149"/>
    <lineage>
        <taxon>Eukaryota</taxon>
        <taxon>Viridiplantae</taxon>
        <taxon>Streptophyta</taxon>
        <taxon>Embryophyta</taxon>
        <taxon>Tracheophyta</taxon>
        <taxon>Spermatophyta</taxon>
        <taxon>Magnoliopsida</taxon>
        <taxon>eudicotyledons</taxon>
        <taxon>Gunneridae</taxon>
        <taxon>Pentapetalae</taxon>
        <taxon>rosids</taxon>
        <taxon>fabids</taxon>
        <taxon>Malpighiales</taxon>
        <taxon>Rhizophoraceae</taxon>
        <taxon>Rhizophora</taxon>
    </lineage>
</organism>
<evidence type="ECO:0000313" key="2">
    <source>
        <dbReference type="EMBL" id="MBX73707.1"/>
    </source>
</evidence>
<dbReference type="EMBL" id="GGEC01093223">
    <property type="protein sequence ID" value="MBX73707.1"/>
    <property type="molecule type" value="Transcribed_RNA"/>
</dbReference>
<keyword evidence="1" id="KW-0812">Transmembrane</keyword>
<keyword evidence="1" id="KW-1133">Transmembrane helix</keyword>
<sequence length="46" mass="5587">MSFQYFLDAFRHLLDAFFVLCNFAHKNFFLVWLSIVLRCRMLLEGI</sequence>
<proteinExistence type="predicted"/>
<name>A0A2P2R3G2_RHIMU</name>
<evidence type="ECO:0000256" key="1">
    <source>
        <dbReference type="SAM" id="Phobius"/>
    </source>
</evidence>
<reference evidence="2" key="1">
    <citation type="submission" date="2018-02" db="EMBL/GenBank/DDBJ databases">
        <title>Rhizophora mucronata_Transcriptome.</title>
        <authorList>
            <person name="Meera S.P."/>
            <person name="Sreeshan A."/>
            <person name="Augustine A."/>
        </authorList>
    </citation>
    <scope>NUCLEOTIDE SEQUENCE</scope>
    <source>
        <tissue evidence="2">Leaf</tissue>
    </source>
</reference>